<comment type="caution">
    <text evidence="1">The sequence shown here is derived from an EMBL/GenBank/DDBJ whole genome shotgun (WGS) entry which is preliminary data.</text>
</comment>
<sequence length="705" mass="80906">MISRLPFMNRQDIMKYVILAFLAPLGTRDKKFGETLPIITSKISQFVSLIGLDPQLDDILAMAIEESSFNAVICHSDDKFDQLSDFILRRSIKMRELVVEWEIPKANRSSVSDLMRYGCLNITVCSKVMNNFEKIFGLRYVTDLDLTCAGSVKRLPDPTVFEQLYELRKLKFDPAWSLETVVYLQAVLRAIRFGCVKESLKIKLAVSFNDDILHCMSVLNHIFCENRDYHFEIDVVERDGWNSDVAGQFWSFVTENSHLIKSIHLLFSYANHDVPEKFKWFNDVSHMRNLSIEFGPRKIAETFMFSNSYLQKLTLNNMTQEDEVSLKALRSLKKLVLNHCYLTPRCIHSLPESIEELHFKHSNFNTPDSFSIKFPIHLNYLELTMATDVTCVPHKLSNCSDLKELTRIKLNISVLHSDSCDKKATSEPSEFSKAIYSFMKSLPCSQLASIDVSMVEKKEERITSKSTSPIFPGFCSASRYGNLDMFDKVDHFSFSRKWHSDEFKLIDVSHMPKAKFMKLNFLSAPIKGSFTKRLQNLDINLMNHHQSFTKFWKLLIAPAVNLLELKVTCEDGQQVDFRSLKIPPNLVAINLSFVGAGGTNIIVDKYLPSHLLTLGFFALGYLNLKYCNTITIDEDDAVIVELIMSKKLTFYPEPAFECICNHNTQQLNELEALQGLSEDHTYGSKKRSDRKKKKSKSDHKSCIVM</sequence>
<evidence type="ECO:0000313" key="2">
    <source>
        <dbReference type="Proteomes" id="UP001165064"/>
    </source>
</evidence>
<protein>
    <submittedName>
        <fullName evidence="1">Unnamed protein product</fullName>
    </submittedName>
</protein>
<keyword evidence="2" id="KW-1185">Reference proteome</keyword>
<evidence type="ECO:0000313" key="1">
    <source>
        <dbReference type="EMBL" id="GME70303.1"/>
    </source>
</evidence>
<organism evidence="1 2">
    <name type="scientific">Ambrosiozyma monospora</name>
    <name type="common">Yeast</name>
    <name type="synonym">Endomycopsis monosporus</name>
    <dbReference type="NCBI Taxonomy" id="43982"/>
    <lineage>
        <taxon>Eukaryota</taxon>
        <taxon>Fungi</taxon>
        <taxon>Dikarya</taxon>
        <taxon>Ascomycota</taxon>
        <taxon>Saccharomycotina</taxon>
        <taxon>Pichiomycetes</taxon>
        <taxon>Pichiales</taxon>
        <taxon>Pichiaceae</taxon>
        <taxon>Ambrosiozyma</taxon>
    </lineage>
</organism>
<dbReference type="Proteomes" id="UP001165064">
    <property type="component" value="Unassembled WGS sequence"/>
</dbReference>
<reference evidence="1" key="1">
    <citation type="submission" date="2023-04" db="EMBL/GenBank/DDBJ databases">
        <title>Ambrosiozyma monospora NBRC 10751.</title>
        <authorList>
            <person name="Ichikawa N."/>
            <person name="Sato H."/>
            <person name="Tonouchi N."/>
        </authorList>
    </citation>
    <scope>NUCLEOTIDE SEQUENCE</scope>
    <source>
        <strain evidence="1">NBRC 10751</strain>
    </source>
</reference>
<dbReference type="EMBL" id="BSXS01000016">
    <property type="protein sequence ID" value="GME70303.1"/>
    <property type="molecule type" value="Genomic_DNA"/>
</dbReference>
<proteinExistence type="predicted"/>
<gene>
    <name evidence="1" type="ORF">Amon02_000013700</name>
</gene>
<accession>A0ACB5SR38</accession>
<name>A0ACB5SR38_AMBMO</name>